<dbReference type="SMART" id="SM00326">
    <property type="entry name" value="SH3"/>
    <property type="match status" value="1"/>
</dbReference>
<sequence length="396" mass="40958">MLTSFDSNQRTTSVAEWASRIGGVDVAAGLGCSGGSSKGVQFVSTYQCVRDVVVLSKGCNKQLPSPALCSDTCDALGASLNAYIGDTDNCKPVAFNSDAANARAKALNAAANCKQTVLDWQKQTGSSDSKCTESITLDYESCGFGGNYVQAKAYCTAVKNSPSCCDAVNKASIATSNNKTDTSASNRVSTGSATNSNSNNEIIAGSSFAASDSSTPTTGNPAPTQDPSSSNSDSGLSVGAKVGIAIGVVLLVALIASCWIVYTNRFNIFPSNHPVLKFLGDGGRPSYVKRGASSQYRNSVINLQGGSSSSTTLTTTTVERTYVRIPDEASTGVAIKGEHVVKIEYVASLPDELSVKIGDVLTITEAYDDGWAKGRKSNGTEGLFPLSCVGIDTPVA</sequence>
<dbReference type="Pfam" id="PF14604">
    <property type="entry name" value="SH3_9"/>
    <property type="match status" value="1"/>
</dbReference>
<dbReference type="OrthoDB" id="5340910at2759"/>
<keyword evidence="4" id="KW-0472">Membrane</keyword>
<keyword evidence="4" id="KW-0812">Transmembrane</keyword>
<comment type="caution">
    <text evidence="6">The sequence shown here is derived from an EMBL/GenBank/DDBJ whole genome shotgun (WGS) entry which is preliminary data.</text>
</comment>
<feature type="compositionally biased region" description="Polar residues" evidence="3">
    <location>
        <begin position="178"/>
        <end position="188"/>
    </location>
</feature>
<feature type="domain" description="SH3" evidence="5">
    <location>
        <begin position="334"/>
        <end position="394"/>
    </location>
</feature>
<dbReference type="AlphaFoldDB" id="A0A1Y2CJT6"/>
<accession>A0A1Y2CJT6</accession>
<reference evidence="6 7" key="1">
    <citation type="submission" date="2016-07" db="EMBL/GenBank/DDBJ databases">
        <title>Pervasive Adenine N6-methylation of Active Genes in Fungi.</title>
        <authorList>
            <consortium name="DOE Joint Genome Institute"/>
            <person name="Mondo S.J."/>
            <person name="Dannebaum R.O."/>
            <person name="Kuo R.C."/>
            <person name="Labutti K."/>
            <person name="Haridas S."/>
            <person name="Kuo A."/>
            <person name="Salamov A."/>
            <person name="Ahrendt S.R."/>
            <person name="Lipzen A."/>
            <person name="Sullivan W."/>
            <person name="Andreopoulos W.B."/>
            <person name="Clum A."/>
            <person name="Lindquist E."/>
            <person name="Daum C."/>
            <person name="Ramamoorthy G.K."/>
            <person name="Gryganskyi A."/>
            <person name="Culley D."/>
            <person name="Magnuson J.K."/>
            <person name="James T.Y."/>
            <person name="O'Malley M.A."/>
            <person name="Stajich J.E."/>
            <person name="Spatafora J.W."/>
            <person name="Visel A."/>
            <person name="Grigoriev I.V."/>
        </authorList>
    </citation>
    <scope>NUCLEOTIDE SEQUENCE [LARGE SCALE GENOMIC DNA]</scope>
    <source>
        <strain evidence="6 7">JEL800</strain>
    </source>
</reference>
<dbReference type="InterPro" id="IPR001452">
    <property type="entry name" value="SH3_domain"/>
</dbReference>
<gene>
    <name evidence="6" type="ORF">BCR33DRAFT_807623</name>
</gene>
<dbReference type="EMBL" id="MCGO01000014">
    <property type="protein sequence ID" value="ORY47289.1"/>
    <property type="molecule type" value="Genomic_DNA"/>
</dbReference>
<dbReference type="SUPFAM" id="SSF50044">
    <property type="entry name" value="SH3-domain"/>
    <property type="match status" value="1"/>
</dbReference>
<evidence type="ECO:0000259" key="5">
    <source>
        <dbReference type="PROSITE" id="PS50002"/>
    </source>
</evidence>
<dbReference type="InterPro" id="IPR036028">
    <property type="entry name" value="SH3-like_dom_sf"/>
</dbReference>
<evidence type="ECO:0000256" key="2">
    <source>
        <dbReference type="PROSITE-ProRule" id="PRU00192"/>
    </source>
</evidence>
<keyword evidence="7" id="KW-1185">Reference proteome</keyword>
<organism evidence="6 7">
    <name type="scientific">Rhizoclosmatium globosum</name>
    <dbReference type="NCBI Taxonomy" id="329046"/>
    <lineage>
        <taxon>Eukaryota</taxon>
        <taxon>Fungi</taxon>
        <taxon>Fungi incertae sedis</taxon>
        <taxon>Chytridiomycota</taxon>
        <taxon>Chytridiomycota incertae sedis</taxon>
        <taxon>Chytridiomycetes</taxon>
        <taxon>Chytridiales</taxon>
        <taxon>Chytriomycetaceae</taxon>
        <taxon>Rhizoclosmatium</taxon>
    </lineage>
</organism>
<keyword evidence="4" id="KW-1133">Transmembrane helix</keyword>
<evidence type="ECO:0000313" key="6">
    <source>
        <dbReference type="EMBL" id="ORY47289.1"/>
    </source>
</evidence>
<proteinExistence type="predicted"/>
<keyword evidence="1 2" id="KW-0728">SH3 domain</keyword>
<name>A0A1Y2CJT6_9FUNG</name>
<dbReference type="STRING" id="329046.A0A1Y2CJT6"/>
<feature type="compositionally biased region" description="Polar residues" evidence="3">
    <location>
        <begin position="208"/>
        <end position="227"/>
    </location>
</feature>
<protein>
    <recommendedName>
        <fullName evidence="5">SH3 domain-containing protein</fullName>
    </recommendedName>
</protein>
<feature type="transmembrane region" description="Helical" evidence="4">
    <location>
        <begin position="242"/>
        <end position="262"/>
    </location>
</feature>
<evidence type="ECO:0000256" key="1">
    <source>
        <dbReference type="ARBA" id="ARBA00022443"/>
    </source>
</evidence>
<dbReference type="Gene3D" id="2.30.30.40">
    <property type="entry name" value="SH3 Domains"/>
    <property type="match status" value="1"/>
</dbReference>
<evidence type="ECO:0000256" key="4">
    <source>
        <dbReference type="SAM" id="Phobius"/>
    </source>
</evidence>
<dbReference type="CDD" id="cd00174">
    <property type="entry name" value="SH3"/>
    <property type="match status" value="1"/>
</dbReference>
<evidence type="ECO:0000256" key="3">
    <source>
        <dbReference type="SAM" id="MobiDB-lite"/>
    </source>
</evidence>
<feature type="compositionally biased region" description="Low complexity" evidence="3">
    <location>
        <begin position="189"/>
        <end position="200"/>
    </location>
</feature>
<evidence type="ECO:0000313" key="7">
    <source>
        <dbReference type="Proteomes" id="UP000193642"/>
    </source>
</evidence>
<feature type="region of interest" description="Disordered" evidence="3">
    <location>
        <begin position="178"/>
        <end position="234"/>
    </location>
</feature>
<dbReference type="Proteomes" id="UP000193642">
    <property type="component" value="Unassembled WGS sequence"/>
</dbReference>
<dbReference type="PROSITE" id="PS50002">
    <property type="entry name" value="SH3"/>
    <property type="match status" value="1"/>
</dbReference>